<evidence type="ECO:0000259" key="7">
    <source>
        <dbReference type="PROSITE" id="PS50850"/>
    </source>
</evidence>
<keyword evidence="2" id="KW-0813">Transport</keyword>
<dbReference type="FunFam" id="1.20.1250.20:FF:000137">
    <property type="entry name" value="Probable inositol transporter 2"/>
    <property type="match status" value="1"/>
</dbReference>
<feature type="transmembrane region" description="Helical" evidence="6">
    <location>
        <begin position="154"/>
        <end position="173"/>
    </location>
</feature>
<dbReference type="GO" id="GO:0005366">
    <property type="term" value="F:myo-inositol:proton symporter activity"/>
    <property type="evidence" value="ECO:0007669"/>
    <property type="project" value="TreeGrafter"/>
</dbReference>
<evidence type="ECO:0000256" key="6">
    <source>
        <dbReference type="SAM" id="Phobius"/>
    </source>
</evidence>
<protein>
    <recommendedName>
        <fullName evidence="7">Major facilitator superfamily (MFS) profile domain-containing protein</fullName>
    </recommendedName>
</protein>
<dbReference type="EMBL" id="DF973908">
    <property type="protein sequence ID" value="GAU42286.1"/>
    <property type="molecule type" value="Genomic_DNA"/>
</dbReference>
<dbReference type="SUPFAM" id="SSF103473">
    <property type="entry name" value="MFS general substrate transporter"/>
    <property type="match status" value="1"/>
</dbReference>
<feature type="transmembrane region" description="Helical" evidence="6">
    <location>
        <begin position="242"/>
        <end position="268"/>
    </location>
</feature>
<gene>
    <name evidence="8" type="ORF">TSUD_81950</name>
</gene>
<feature type="domain" description="Major facilitator superfamily (MFS) profile" evidence="7">
    <location>
        <begin position="1"/>
        <end position="335"/>
    </location>
</feature>
<comment type="subcellular location">
    <subcellularLocation>
        <location evidence="1">Membrane</location>
        <topology evidence="1">Multi-pass membrane protein</topology>
    </subcellularLocation>
</comment>
<feature type="transmembrane region" description="Helical" evidence="6">
    <location>
        <begin position="86"/>
        <end position="109"/>
    </location>
</feature>
<dbReference type="Proteomes" id="UP000242715">
    <property type="component" value="Unassembled WGS sequence"/>
</dbReference>
<evidence type="ECO:0000313" key="8">
    <source>
        <dbReference type="EMBL" id="GAU42286.1"/>
    </source>
</evidence>
<name>A0A2Z6NES9_TRISU</name>
<evidence type="ECO:0000256" key="5">
    <source>
        <dbReference type="ARBA" id="ARBA00023136"/>
    </source>
</evidence>
<organism evidence="8 9">
    <name type="scientific">Trifolium subterraneum</name>
    <name type="common">Subterranean clover</name>
    <dbReference type="NCBI Taxonomy" id="3900"/>
    <lineage>
        <taxon>Eukaryota</taxon>
        <taxon>Viridiplantae</taxon>
        <taxon>Streptophyta</taxon>
        <taxon>Embryophyta</taxon>
        <taxon>Tracheophyta</taxon>
        <taxon>Spermatophyta</taxon>
        <taxon>Magnoliopsida</taxon>
        <taxon>eudicotyledons</taxon>
        <taxon>Gunneridae</taxon>
        <taxon>Pentapetalae</taxon>
        <taxon>rosids</taxon>
        <taxon>fabids</taxon>
        <taxon>Fabales</taxon>
        <taxon>Fabaceae</taxon>
        <taxon>Papilionoideae</taxon>
        <taxon>50 kb inversion clade</taxon>
        <taxon>NPAAA clade</taxon>
        <taxon>Hologalegina</taxon>
        <taxon>IRL clade</taxon>
        <taxon>Trifolieae</taxon>
        <taxon>Trifolium</taxon>
    </lineage>
</organism>
<keyword evidence="5 6" id="KW-0472">Membrane</keyword>
<feature type="transmembrane region" description="Helical" evidence="6">
    <location>
        <begin position="124"/>
        <end position="147"/>
    </location>
</feature>
<dbReference type="PROSITE" id="PS50850">
    <property type="entry name" value="MFS"/>
    <property type="match status" value="1"/>
</dbReference>
<keyword evidence="3 6" id="KW-0812">Transmembrane</keyword>
<keyword evidence="9" id="KW-1185">Reference proteome</keyword>
<evidence type="ECO:0000256" key="1">
    <source>
        <dbReference type="ARBA" id="ARBA00004141"/>
    </source>
</evidence>
<sequence length="377" mass="42069">MLGVAAVPALIQIALMLMLPESPRWLYRKGREEEAKALLRRIYPLDEAEAEINTLKESVELEIKEAESSDKHSIIKMLKTKTVRRGLYAGMGLQIFQQFVGINTVMYYSPAIIQLAGFASNQTALLLSLVTSGLNAFGSILSIYFIDKTGRKKLLLFSLSGVVMSLVVLTVVFHESSTHSPMISAVETSHFNNTCPDYSTITIDTNFVQLLPGACLISNDNTKDECHKEHRLWYTRGCPSKFGWLAIIGLALYIIFFSPGMGTVPWVVNSEIYPLRYRGICGGMASTSNWVSNLIVAQSFLSLTQAIGVSWTFMIFIFITVAAIIFVIIFVPETKGLPMEEVENMLERRSLNFKFWQRSSDSGEVLTVDTKDSNNLS</sequence>
<evidence type="ECO:0000313" key="9">
    <source>
        <dbReference type="Proteomes" id="UP000242715"/>
    </source>
</evidence>
<dbReference type="PANTHER" id="PTHR48020">
    <property type="entry name" value="PROTON MYO-INOSITOL COTRANSPORTER"/>
    <property type="match status" value="1"/>
</dbReference>
<dbReference type="AlphaFoldDB" id="A0A2Z6NES9"/>
<dbReference type="Pfam" id="PF00083">
    <property type="entry name" value="Sugar_tr"/>
    <property type="match status" value="2"/>
</dbReference>
<dbReference type="GO" id="GO:0016020">
    <property type="term" value="C:membrane"/>
    <property type="evidence" value="ECO:0007669"/>
    <property type="project" value="UniProtKB-SubCell"/>
</dbReference>
<proteinExistence type="predicted"/>
<dbReference type="InterPro" id="IPR036259">
    <property type="entry name" value="MFS_trans_sf"/>
</dbReference>
<evidence type="ECO:0000256" key="2">
    <source>
        <dbReference type="ARBA" id="ARBA00022448"/>
    </source>
</evidence>
<dbReference type="InterPro" id="IPR003663">
    <property type="entry name" value="Sugar/inositol_transpt"/>
</dbReference>
<reference evidence="9" key="1">
    <citation type="journal article" date="2017" name="Front. Plant Sci.">
        <title>Climate Clever Clovers: New Paradigm to Reduce the Environmental Footprint of Ruminants by Breeding Low Methanogenic Forages Utilizing Haplotype Variation.</title>
        <authorList>
            <person name="Kaur P."/>
            <person name="Appels R."/>
            <person name="Bayer P.E."/>
            <person name="Keeble-Gagnere G."/>
            <person name="Wang J."/>
            <person name="Hirakawa H."/>
            <person name="Shirasawa K."/>
            <person name="Vercoe P."/>
            <person name="Stefanova K."/>
            <person name="Durmic Z."/>
            <person name="Nichols P."/>
            <person name="Revell C."/>
            <person name="Isobe S.N."/>
            <person name="Edwards D."/>
            <person name="Erskine W."/>
        </authorList>
    </citation>
    <scope>NUCLEOTIDE SEQUENCE [LARGE SCALE GENOMIC DNA]</scope>
    <source>
        <strain evidence="9">cv. Daliak</strain>
    </source>
</reference>
<dbReference type="InterPro" id="IPR005828">
    <property type="entry name" value="MFS_sugar_transport-like"/>
</dbReference>
<dbReference type="PANTHER" id="PTHR48020:SF32">
    <property type="entry name" value="INOSITOL TRANSPORTER 4"/>
    <property type="match status" value="1"/>
</dbReference>
<feature type="transmembrane region" description="Helical" evidence="6">
    <location>
        <begin position="307"/>
        <end position="331"/>
    </location>
</feature>
<dbReference type="InterPro" id="IPR050814">
    <property type="entry name" value="Myo-inositol_Transporter"/>
</dbReference>
<dbReference type="InterPro" id="IPR020846">
    <property type="entry name" value="MFS_dom"/>
</dbReference>
<dbReference type="OrthoDB" id="6339427at2759"/>
<dbReference type="Gene3D" id="1.20.1250.20">
    <property type="entry name" value="MFS general substrate transporter like domains"/>
    <property type="match status" value="2"/>
</dbReference>
<keyword evidence="4 6" id="KW-1133">Transmembrane helix</keyword>
<dbReference type="PRINTS" id="PR00171">
    <property type="entry name" value="SUGRTRNSPORT"/>
</dbReference>
<accession>A0A2Z6NES9</accession>
<feature type="transmembrane region" description="Helical" evidence="6">
    <location>
        <begin position="6"/>
        <end position="27"/>
    </location>
</feature>
<evidence type="ECO:0000256" key="3">
    <source>
        <dbReference type="ARBA" id="ARBA00022692"/>
    </source>
</evidence>
<evidence type="ECO:0000256" key="4">
    <source>
        <dbReference type="ARBA" id="ARBA00022989"/>
    </source>
</evidence>